<name>A0A6G7GPL8_KUEST</name>
<evidence type="ECO:0000313" key="2">
    <source>
        <dbReference type="Proteomes" id="UP000501926"/>
    </source>
</evidence>
<accession>A0A6G7GPL8</accession>
<gene>
    <name evidence="1" type="ORF">KsCSTR_19430</name>
</gene>
<protein>
    <submittedName>
        <fullName evidence="1">Uncharacterized protein</fullName>
    </submittedName>
</protein>
<reference evidence="1 2" key="1">
    <citation type="submission" date="2020-02" db="EMBL/GenBank/DDBJ databases">
        <title>Newly sequenced genome of strain CSTR1 showed variability in Candidatus Kuenenia stuttgartiensis genomes.</title>
        <authorList>
            <person name="Ding C."/>
            <person name="Adrian L."/>
        </authorList>
    </citation>
    <scope>NUCLEOTIDE SEQUENCE [LARGE SCALE GENOMIC DNA]</scope>
    <source>
        <strain evidence="1 2">CSTR1</strain>
    </source>
</reference>
<proteinExistence type="predicted"/>
<dbReference type="Proteomes" id="UP000501926">
    <property type="component" value="Chromosome"/>
</dbReference>
<dbReference type="EMBL" id="CP049055">
    <property type="protein sequence ID" value="QII11322.1"/>
    <property type="molecule type" value="Genomic_DNA"/>
</dbReference>
<sequence>MDKNHTMNEIGYNIAFAESMGSGGHIGFVKYFLKRGQAFGM</sequence>
<organism evidence="1 2">
    <name type="scientific">Kuenenia stuttgartiensis</name>
    <dbReference type="NCBI Taxonomy" id="174633"/>
    <lineage>
        <taxon>Bacteria</taxon>
        <taxon>Pseudomonadati</taxon>
        <taxon>Planctomycetota</taxon>
        <taxon>Candidatus Brocadiia</taxon>
        <taxon>Candidatus Brocadiales</taxon>
        <taxon>Candidatus Brocadiaceae</taxon>
        <taxon>Candidatus Kuenenia</taxon>
    </lineage>
</organism>
<evidence type="ECO:0000313" key="1">
    <source>
        <dbReference type="EMBL" id="QII11322.1"/>
    </source>
</evidence>
<dbReference type="AlphaFoldDB" id="A0A6G7GPL8"/>